<sequence>MIKVLLVLITCLQPLAACAASGVFVMSGVLYEKYQLVDHKPVLQYKIKAKTQKEDIKLSNSSTMMIMVYDEKAAKKRFSYSDGTLILSNLEYINFHNAYYYNGKFVMNRANGYIGNNSFFSSKIVLDEQARSLYAKRIVIEDILGKRSLINYSLSLD</sequence>
<gene>
    <name evidence="2" type="ORF">CTM94_04375</name>
</gene>
<evidence type="ECO:0000313" key="2">
    <source>
        <dbReference type="EMBL" id="PSV85610.1"/>
    </source>
</evidence>
<evidence type="ECO:0000313" key="3">
    <source>
        <dbReference type="Proteomes" id="UP000241566"/>
    </source>
</evidence>
<protein>
    <submittedName>
        <fullName evidence="2">Uncharacterized protein</fullName>
    </submittedName>
</protein>
<feature type="chain" id="PRO_5045304130" evidence="1">
    <location>
        <begin position="20"/>
        <end position="157"/>
    </location>
</feature>
<keyword evidence="3" id="KW-1185">Reference proteome</keyword>
<keyword evidence="1" id="KW-0732">Signal</keyword>
<dbReference type="EMBL" id="PYOI01000004">
    <property type="protein sequence ID" value="PSV85610.1"/>
    <property type="molecule type" value="Genomic_DNA"/>
</dbReference>
<dbReference type="RefSeq" id="WP_107229582.1">
    <property type="nucleotide sequence ID" value="NZ_CP131601.1"/>
</dbReference>
<organism evidence="2 3">
    <name type="scientific">Photobacterium leiognathi</name>
    <dbReference type="NCBI Taxonomy" id="553611"/>
    <lineage>
        <taxon>Bacteria</taxon>
        <taxon>Pseudomonadati</taxon>
        <taxon>Pseudomonadota</taxon>
        <taxon>Gammaproteobacteria</taxon>
        <taxon>Vibrionales</taxon>
        <taxon>Vibrionaceae</taxon>
        <taxon>Photobacterium</taxon>
    </lineage>
</organism>
<accession>A0ABX5GIM2</accession>
<evidence type="ECO:0000256" key="1">
    <source>
        <dbReference type="SAM" id="SignalP"/>
    </source>
</evidence>
<feature type="signal peptide" evidence="1">
    <location>
        <begin position="1"/>
        <end position="19"/>
    </location>
</feature>
<proteinExistence type="predicted"/>
<name>A0ABX5GIM2_PHOLE</name>
<dbReference type="Proteomes" id="UP000241566">
    <property type="component" value="Unassembled WGS sequence"/>
</dbReference>
<reference evidence="2 3" key="1">
    <citation type="submission" date="2018-01" db="EMBL/GenBank/DDBJ databases">
        <title>Whole genome sequencing of Histamine producing bacteria.</title>
        <authorList>
            <person name="Butler K."/>
        </authorList>
    </citation>
    <scope>NUCLEOTIDE SEQUENCE [LARGE SCALE GENOMIC DNA]</scope>
    <source>
        <strain evidence="2 3">ATCC 25521</strain>
    </source>
</reference>
<comment type="caution">
    <text evidence="2">The sequence shown here is derived from an EMBL/GenBank/DDBJ whole genome shotgun (WGS) entry which is preliminary data.</text>
</comment>